<feature type="transmembrane region" description="Helical" evidence="1">
    <location>
        <begin position="71"/>
        <end position="89"/>
    </location>
</feature>
<keyword evidence="3" id="KW-1185">Reference proteome</keyword>
<organism evidence="2 3">
    <name type="scientific">Natronorubrum halalkaliphilum</name>
    <dbReference type="NCBI Taxonomy" id="2691917"/>
    <lineage>
        <taxon>Archaea</taxon>
        <taxon>Methanobacteriati</taxon>
        <taxon>Methanobacteriota</taxon>
        <taxon>Stenosarchaea group</taxon>
        <taxon>Halobacteria</taxon>
        <taxon>Halobacteriales</taxon>
        <taxon>Natrialbaceae</taxon>
        <taxon>Natronorubrum</taxon>
    </lineage>
</organism>
<evidence type="ECO:0000313" key="2">
    <source>
        <dbReference type="EMBL" id="MXV63419.1"/>
    </source>
</evidence>
<keyword evidence="1" id="KW-1133">Transmembrane helix</keyword>
<keyword evidence="1" id="KW-0812">Transmembrane</keyword>
<feature type="transmembrane region" description="Helical" evidence="1">
    <location>
        <begin position="46"/>
        <end position="65"/>
    </location>
</feature>
<gene>
    <name evidence="2" type="ORF">GS429_15390</name>
</gene>
<accession>A0A6B0VSC9</accession>
<dbReference type="Proteomes" id="UP000434101">
    <property type="component" value="Unassembled WGS sequence"/>
</dbReference>
<comment type="caution">
    <text evidence="2">The sequence shown here is derived from an EMBL/GenBank/DDBJ whole genome shotgun (WGS) entry which is preliminary data.</text>
</comment>
<evidence type="ECO:0000256" key="1">
    <source>
        <dbReference type="SAM" id="Phobius"/>
    </source>
</evidence>
<dbReference type="AlphaFoldDB" id="A0A6B0VSC9"/>
<dbReference type="EMBL" id="WUYX01000051">
    <property type="protein sequence ID" value="MXV63419.1"/>
    <property type="molecule type" value="Genomic_DNA"/>
</dbReference>
<reference evidence="2 3" key="1">
    <citation type="submission" date="2020-01" db="EMBL/GenBank/DDBJ databases">
        <title>Natronorubrum sp. JWXQ-INN 674 isolated from Inner Mongolia Autonomous Region of China.</title>
        <authorList>
            <person name="Xue Q."/>
        </authorList>
    </citation>
    <scope>NUCLEOTIDE SEQUENCE [LARGE SCALE GENOMIC DNA]</scope>
    <source>
        <strain evidence="2 3">JWXQ-INN-674</strain>
    </source>
</reference>
<dbReference type="RefSeq" id="WP_160066240.1">
    <property type="nucleotide sequence ID" value="NZ_WUYX01000051.1"/>
</dbReference>
<sequence length="118" mass="12954">MVFEGFTTGSFIVIVFAISMVVVSIVSLADFALIAHDITKSYFGKVVMIGWILVGIWGVGMITLVTTETIVSVPLAFVGLLFTLCLLSYETILYSRSSLDDGVRPSVQWLLNRTNDNK</sequence>
<feature type="transmembrane region" description="Helical" evidence="1">
    <location>
        <begin position="12"/>
        <end position="34"/>
    </location>
</feature>
<name>A0A6B0VSC9_9EURY</name>
<proteinExistence type="predicted"/>
<keyword evidence="1" id="KW-0472">Membrane</keyword>
<evidence type="ECO:0000313" key="3">
    <source>
        <dbReference type="Proteomes" id="UP000434101"/>
    </source>
</evidence>
<protein>
    <submittedName>
        <fullName evidence="2">Uncharacterized protein</fullName>
    </submittedName>
</protein>